<gene>
    <name evidence="2" type="ORF">SAPINGB_P001988</name>
</gene>
<sequence length="759" mass="86419">MADQIPLDTPNDYRVYLTNLRESVSLHKHAPKKALEPFTVNGFSSHSLPYLGPEIRRFEYHSPSKRDILKTLLLPPQLPIMRLLTDKLTRDSCEEYKHLDYSRLPADSICSHFYSQHMARLRKSLGLFLPGSEALELSVTVFLDDQGWLFPVNTTAGFFNIVYLVINNLPYPERLQRKFLIPVMLIPDLNQCAMAIDYNKDSETIDEYFENYNFLARSNAGILDPLVRVFQEMSQNGFYVHDNVDSTVRKLVKVHWTHASSDINLLLGHSPTSSHLTLPLEAGGTPIDSKFYMKKVEPKIKALLQKIAQFPSSNKKHWDELNRAYGFKMTSALLGSHAPPPLDLSDSFPPDLSRIFKMLCRELRFLDPEYMGQFPIDKDSLEQLRQTINSQTSHLILGNDFSPKASFTPHQRSFFSHIIPILPYWFPNSNPVVEVISSISVFLKCLALSSCPVTFLPVCSTVLAILEKQYNRFVEAADQPSHFRLDALHHLPKIAHACGPLRDYMVFDLSHAEPAIMGEDALVYDMALMYLPGGSQWVHAEEECMAQFLERIAHPPKVAADRDQIVREYFLNDKEGEEQEEEQEEDEEETNVDEGLEEFVKTQFNAMDGDNSPVLRLLKSVALPQILPPINSESYVRVDGDIFKICNLVERVDGLKNGHVFAVVRQVENLELLPLSPTTQGIFDYAVEMASETSPKSTKYRGNIGVGLYSYEERLGPKLLVEVDKNMVHLIVLKSEKGLFFIDPTIALQIQTHQKTIYI</sequence>
<dbReference type="EMBL" id="CABVLU010000002">
    <property type="protein sequence ID" value="VVT48864.1"/>
    <property type="molecule type" value="Genomic_DNA"/>
</dbReference>
<reference evidence="2 3" key="1">
    <citation type="submission" date="2019-09" db="EMBL/GenBank/DDBJ databases">
        <authorList>
            <person name="Brejova B."/>
        </authorList>
    </citation>
    <scope>NUCLEOTIDE SEQUENCE [LARGE SCALE GENOMIC DNA]</scope>
</reference>
<accession>A0A5E8BCU0</accession>
<evidence type="ECO:0000313" key="2">
    <source>
        <dbReference type="EMBL" id="VVT48864.1"/>
    </source>
</evidence>
<organism evidence="2 3">
    <name type="scientific">Magnusiomyces paraingens</name>
    <dbReference type="NCBI Taxonomy" id="2606893"/>
    <lineage>
        <taxon>Eukaryota</taxon>
        <taxon>Fungi</taxon>
        <taxon>Dikarya</taxon>
        <taxon>Ascomycota</taxon>
        <taxon>Saccharomycotina</taxon>
        <taxon>Dipodascomycetes</taxon>
        <taxon>Dipodascales</taxon>
        <taxon>Dipodascaceae</taxon>
        <taxon>Magnusiomyces</taxon>
    </lineage>
</organism>
<proteinExistence type="predicted"/>
<name>A0A5E8BCU0_9ASCO</name>
<evidence type="ECO:0000256" key="1">
    <source>
        <dbReference type="SAM" id="Coils"/>
    </source>
</evidence>
<dbReference type="GeneID" id="43580808"/>
<dbReference type="AlphaFoldDB" id="A0A5E8BCU0"/>
<dbReference type="Proteomes" id="UP000398389">
    <property type="component" value="Unassembled WGS sequence"/>
</dbReference>
<evidence type="ECO:0000313" key="3">
    <source>
        <dbReference type="Proteomes" id="UP000398389"/>
    </source>
</evidence>
<feature type="coiled-coil region" evidence="1">
    <location>
        <begin position="571"/>
        <end position="598"/>
    </location>
</feature>
<keyword evidence="1" id="KW-0175">Coiled coil</keyword>
<protein>
    <submittedName>
        <fullName evidence="2">Uncharacterized protein</fullName>
    </submittedName>
</protein>
<keyword evidence="3" id="KW-1185">Reference proteome</keyword>
<dbReference type="RefSeq" id="XP_031852599.1">
    <property type="nucleotide sequence ID" value="XM_031996708.1"/>
</dbReference>